<evidence type="ECO:0000256" key="16">
    <source>
        <dbReference type="RuleBase" id="RU004996"/>
    </source>
</evidence>
<evidence type="ECO:0000256" key="11">
    <source>
        <dbReference type="PIRSR" id="PIRSR605478-1"/>
    </source>
</evidence>
<dbReference type="InterPro" id="IPR009014">
    <property type="entry name" value="Transketo_C/PFOR_II"/>
</dbReference>
<evidence type="ECO:0000256" key="8">
    <source>
        <dbReference type="ARBA" id="ARBA00023052"/>
    </source>
</evidence>
<comment type="caution">
    <text evidence="18">The sequence shown here is derived from an EMBL/GenBank/DDBJ whole genome shotgun (WGS) entry which is preliminary data.</text>
</comment>
<feature type="binding site" evidence="12">
    <location>
        <position position="376"/>
    </location>
    <ligand>
        <name>substrate</name>
    </ligand>
</feature>
<dbReference type="GO" id="GO:0006098">
    <property type="term" value="P:pentose-phosphate shunt"/>
    <property type="evidence" value="ECO:0007669"/>
    <property type="project" value="TreeGrafter"/>
</dbReference>
<organism evidence="18 19">
    <name type="scientific">Limosilactobacillus ingluviei DSM 15946</name>
    <dbReference type="NCBI Taxonomy" id="1423760"/>
    <lineage>
        <taxon>Bacteria</taxon>
        <taxon>Bacillati</taxon>
        <taxon>Bacillota</taxon>
        <taxon>Bacilli</taxon>
        <taxon>Lactobacillales</taxon>
        <taxon>Lactobacillaceae</taxon>
        <taxon>Limosilactobacillus</taxon>
    </lineage>
</organism>
<dbReference type="SUPFAM" id="SSF52518">
    <property type="entry name" value="Thiamin diphosphate-binding fold (THDP-binding)"/>
    <property type="match status" value="2"/>
</dbReference>
<proteinExistence type="inferred from homology"/>
<dbReference type="Proteomes" id="UP000050816">
    <property type="component" value="Unassembled WGS sequence"/>
</dbReference>
<feature type="active site" description="Proton donor" evidence="11">
    <location>
        <position position="403"/>
    </location>
</feature>
<evidence type="ECO:0000256" key="4">
    <source>
        <dbReference type="ARBA" id="ARBA00016662"/>
    </source>
</evidence>
<sequence>MNKTEVAAVNALRFLSVDMISKAKSGHPGIAIGAAPMAYTLFEKVMNFNPKDPGWFNRDRFVLSAGHGSALLYSLLHLNGFNLSLADLKAFRQLGSKTPGHPEAGWTPGVDASTGPLGQGLGMAVGMAMAERHLAATYNRPGLPIIDHYTYVLAGDGDLMEGISQEALSLAGHHQLGKLIVLHDANQVSLDGPLNLSSSENQRQRFEAAGWDYLVVEHGDTDVAAIEQALQQAKQTAQPTLIEVQTTIGYGAPQAGTNKVHGAPLDAAGRQALADFFKWEAAPFEIDQTIRDHFAAAVAGKQAGYEAWQKMFATYQAKYPQETAELTHAPLSVAGVKTAYQPGDKVATRQASAEILQKVAAANPQFWGGAADLASSNKTFLNDLGRFSRATPAGRNVNFGVREFGMAAALNGMNLHGGNRAFGSTFLVFTDYLKSAVRQAALMNLPTVFVGSHDSIAVGEDGPTHEPIEQLAGFRAMPNLDVIRPADANETAAAWQMIAKTTNRPSLLVTSRQALPVLAETVGAPVERGGYILADSTKQVPDGILIAAGSEVSLAMDAKALLAEEGLDVRVVSMPCLNRFDEQPQAYRDQVLPPQIENRVALEMGASAPWYKYVGLRGQVIGVDRFGLSGDGHELATAFGFTPSHVAATFKQLAGVRQLGAASVLPAYQERPARAASFL</sequence>
<dbReference type="InterPro" id="IPR020826">
    <property type="entry name" value="Transketolase_BS"/>
</dbReference>
<dbReference type="InterPro" id="IPR005475">
    <property type="entry name" value="Transketolase-like_Pyr-bd"/>
</dbReference>
<dbReference type="InterPro" id="IPR049557">
    <property type="entry name" value="Transketolase_CS"/>
</dbReference>
<gene>
    <name evidence="18" type="ORF">FC43_GL000504</name>
</gene>
<evidence type="ECO:0000259" key="17">
    <source>
        <dbReference type="SMART" id="SM00861"/>
    </source>
</evidence>
<evidence type="ECO:0000313" key="19">
    <source>
        <dbReference type="Proteomes" id="UP000050816"/>
    </source>
</evidence>
<feature type="binding site" evidence="14">
    <location>
        <position position="188"/>
    </location>
    <ligand>
        <name>Mg(2+)</name>
        <dbReference type="ChEBI" id="CHEBI:18420"/>
    </ligand>
</feature>
<dbReference type="AlphaFoldDB" id="A0A0R1UML3"/>
<evidence type="ECO:0000256" key="12">
    <source>
        <dbReference type="PIRSR" id="PIRSR605478-2"/>
    </source>
</evidence>
<evidence type="ECO:0000256" key="10">
    <source>
        <dbReference type="NCBIfam" id="TIGR00232"/>
    </source>
</evidence>
<evidence type="ECO:0000256" key="13">
    <source>
        <dbReference type="PIRSR" id="PIRSR605478-3"/>
    </source>
</evidence>
<evidence type="ECO:0000256" key="1">
    <source>
        <dbReference type="ARBA" id="ARBA00007131"/>
    </source>
</evidence>
<evidence type="ECO:0000256" key="14">
    <source>
        <dbReference type="PIRSR" id="PIRSR605478-4"/>
    </source>
</evidence>
<dbReference type="GO" id="GO:0004802">
    <property type="term" value="F:transketolase activity"/>
    <property type="evidence" value="ECO:0007669"/>
    <property type="project" value="UniProtKB-UniRule"/>
</dbReference>
<feature type="binding site" evidence="13">
    <location>
        <position position="157"/>
    </location>
    <ligand>
        <name>thiamine diphosphate</name>
        <dbReference type="ChEBI" id="CHEBI:58937"/>
    </ligand>
</feature>
<evidence type="ECO:0000256" key="9">
    <source>
        <dbReference type="ARBA" id="ARBA00049473"/>
    </source>
</evidence>
<evidence type="ECO:0000256" key="2">
    <source>
        <dbReference type="ARBA" id="ARBA00011738"/>
    </source>
</evidence>
<dbReference type="InterPro" id="IPR029061">
    <property type="entry name" value="THDP-binding"/>
</dbReference>
<dbReference type="InterPro" id="IPR005478">
    <property type="entry name" value="Transketolase_bac-like"/>
</dbReference>
<comment type="function">
    <text evidence="16">Catalyzes the transfer of a two-carbon ketol group from a ketose donor to an aldose acceptor, via a covalent intermediate with the cofactor thiamine pyrophosphate.</text>
</comment>
<evidence type="ECO:0000256" key="5">
    <source>
        <dbReference type="ARBA" id="ARBA00022679"/>
    </source>
</evidence>
<dbReference type="CDD" id="cd07033">
    <property type="entry name" value="TPP_PYR_DXS_TK_like"/>
    <property type="match status" value="1"/>
</dbReference>
<dbReference type="PATRIC" id="fig|1423760.3.peg.523"/>
<comment type="cofactor">
    <cofactor evidence="13">
        <name>thiamine diphosphate</name>
        <dbReference type="ChEBI" id="CHEBI:58937"/>
    </cofactor>
    <text evidence="13">Binds 1 thiamine pyrophosphate per subunit. During the reaction, the substrate forms a covalent intermediate with the cofactor.</text>
</comment>
<dbReference type="PANTHER" id="PTHR43522:SF2">
    <property type="entry name" value="TRANSKETOLASE 1-RELATED"/>
    <property type="match status" value="1"/>
</dbReference>
<comment type="subunit">
    <text evidence="2 16">Homodimer.</text>
</comment>
<feature type="binding site" evidence="13">
    <location>
        <begin position="115"/>
        <end position="117"/>
    </location>
    <ligand>
        <name>thiamine diphosphate</name>
        <dbReference type="ChEBI" id="CHEBI:58937"/>
    </ligand>
</feature>
<dbReference type="SMART" id="SM00861">
    <property type="entry name" value="Transket_pyr"/>
    <property type="match status" value="1"/>
</dbReference>
<dbReference type="InterPro" id="IPR055152">
    <property type="entry name" value="Transketolase-like_C_2"/>
</dbReference>
<dbReference type="Pfam" id="PF00456">
    <property type="entry name" value="Transketolase_N"/>
    <property type="match status" value="1"/>
</dbReference>
<feature type="binding site" evidence="12">
    <location>
        <position position="453"/>
    </location>
    <ligand>
        <name>substrate</name>
    </ligand>
</feature>
<comment type="similarity">
    <text evidence="1 16">Belongs to the transketolase family.</text>
</comment>
<evidence type="ECO:0000256" key="7">
    <source>
        <dbReference type="ARBA" id="ARBA00022842"/>
    </source>
</evidence>
<feature type="binding site" evidence="13">
    <location>
        <position position="261"/>
    </location>
    <ligand>
        <name>thiamine diphosphate</name>
        <dbReference type="ChEBI" id="CHEBI:58937"/>
    </ligand>
</feature>
<feature type="binding site" evidence="14">
    <location>
        <position position="186"/>
    </location>
    <ligand>
        <name>Mg(2+)</name>
        <dbReference type="ChEBI" id="CHEBI:18420"/>
    </ligand>
</feature>
<keyword evidence="16" id="KW-0106">Calcium</keyword>
<dbReference type="EC" id="2.2.1.1" evidence="3 10"/>
<feature type="binding site" evidence="12">
    <location>
        <position position="465"/>
    </location>
    <ligand>
        <name>substrate</name>
    </ligand>
</feature>
<feature type="binding site" evidence="14">
    <location>
        <position position="156"/>
    </location>
    <ligand>
        <name>Mg(2+)</name>
        <dbReference type="ChEBI" id="CHEBI:18420"/>
    </ligand>
</feature>
<feature type="binding site" evidence="12">
    <location>
        <position position="461"/>
    </location>
    <ligand>
        <name>substrate</name>
    </ligand>
</feature>
<dbReference type="FunFam" id="3.40.50.970:FF:000003">
    <property type="entry name" value="Transketolase"/>
    <property type="match status" value="1"/>
</dbReference>
<dbReference type="RefSeq" id="WP_082611434.1">
    <property type="nucleotide sequence ID" value="NZ_AZFK01000012.1"/>
</dbReference>
<dbReference type="PANTHER" id="PTHR43522">
    <property type="entry name" value="TRANSKETOLASE"/>
    <property type="match status" value="1"/>
</dbReference>
<evidence type="ECO:0000256" key="15">
    <source>
        <dbReference type="PIRSR" id="PIRSR605478-5"/>
    </source>
</evidence>
<dbReference type="Pfam" id="PF22613">
    <property type="entry name" value="Transketolase_C_1"/>
    <property type="match status" value="1"/>
</dbReference>
<keyword evidence="8 13" id="KW-0786">Thiamine pyrophosphate</keyword>
<feature type="binding site" evidence="12">
    <location>
        <position position="261"/>
    </location>
    <ligand>
        <name>substrate</name>
    </ligand>
</feature>
<evidence type="ECO:0000313" key="18">
    <source>
        <dbReference type="EMBL" id="KRL92066.1"/>
    </source>
</evidence>
<dbReference type="Pfam" id="PF02779">
    <property type="entry name" value="Transket_pyr"/>
    <property type="match status" value="1"/>
</dbReference>
<accession>A0A0R1UML3</accession>
<dbReference type="FunFam" id="3.40.50.970:FF:000004">
    <property type="entry name" value="Transketolase"/>
    <property type="match status" value="1"/>
</dbReference>
<name>A0A0R1UML3_9LACO</name>
<dbReference type="FunFam" id="3.40.50.920:FF:000003">
    <property type="entry name" value="Transketolase"/>
    <property type="match status" value="1"/>
</dbReference>
<comment type="catalytic activity">
    <reaction evidence="9 16">
        <text>D-sedoheptulose 7-phosphate + D-glyceraldehyde 3-phosphate = aldehydo-D-ribose 5-phosphate + D-xylulose 5-phosphate</text>
        <dbReference type="Rhea" id="RHEA:10508"/>
        <dbReference type="ChEBI" id="CHEBI:57483"/>
        <dbReference type="ChEBI" id="CHEBI:57737"/>
        <dbReference type="ChEBI" id="CHEBI:58273"/>
        <dbReference type="ChEBI" id="CHEBI:59776"/>
        <dbReference type="EC" id="2.2.1.1"/>
    </reaction>
</comment>
<feature type="binding site" evidence="12">
    <location>
        <position position="512"/>
    </location>
    <ligand>
        <name>substrate</name>
    </ligand>
</feature>
<reference evidence="18 19" key="1">
    <citation type="journal article" date="2015" name="Genome Announc.">
        <title>Expanding the biotechnology potential of lactobacilli through comparative genomics of 213 strains and associated genera.</title>
        <authorList>
            <person name="Sun Z."/>
            <person name="Harris H.M."/>
            <person name="McCann A."/>
            <person name="Guo C."/>
            <person name="Argimon S."/>
            <person name="Zhang W."/>
            <person name="Yang X."/>
            <person name="Jeffery I.B."/>
            <person name="Cooney J.C."/>
            <person name="Kagawa T.F."/>
            <person name="Liu W."/>
            <person name="Song Y."/>
            <person name="Salvetti E."/>
            <person name="Wrobel A."/>
            <person name="Rasinkangas P."/>
            <person name="Parkhill J."/>
            <person name="Rea M.C."/>
            <person name="O'Sullivan O."/>
            <person name="Ritari J."/>
            <person name="Douillard F.P."/>
            <person name="Paul Ross R."/>
            <person name="Yang R."/>
            <person name="Briner A.E."/>
            <person name="Felis G.E."/>
            <person name="de Vos W.M."/>
            <person name="Barrangou R."/>
            <person name="Klaenhammer T.R."/>
            <person name="Caufield P.W."/>
            <person name="Cui Y."/>
            <person name="Zhang H."/>
            <person name="O'Toole P.W."/>
        </authorList>
    </citation>
    <scope>NUCLEOTIDE SEQUENCE [LARGE SCALE GENOMIC DNA]</scope>
    <source>
        <strain evidence="18 19">DSM 15946</strain>
    </source>
</reference>
<dbReference type="CDD" id="cd02012">
    <property type="entry name" value="TPP_TK"/>
    <property type="match status" value="1"/>
</dbReference>
<dbReference type="Gene3D" id="3.40.50.970">
    <property type="match status" value="2"/>
</dbReference>
<dbReference type="EMBL" id="AZFK01000012">
    <property type="protein sequence ID" value="KRL92066.1"/>
    <property type="molecule type" value="Genomic_DNA"/>
</dbReference>
<dbReference type="NCBIfam" id="TIGR00232">
    <property type="entry name" value="tktlase_bact"/>
    <property type="match status" value="1"/>
</dbReference>
<feature type="binding site" evidence="12">
    <location>
        <position position="349"/>
    </location>
    <ligand>
        <name>substrate</name>
    </ligand>
</feature>
<feature type="binding site" evidence="12">
    <location>
        <position position="27"/>
    </location>
    <ligand>
        <name>substrate</name>
    </ligand>
</feature>
<dbReference type="PROSITE" id="PS00801">
    <property type="entry name" value="TRANSKETOLASE_1"/>
    <property type="match status" value="1"/>
</dbReference>
<feature type="site" description="Important for catalytic activity" evidence="15">
    <location>
        <position position="261"/>
    </location>
</feature>
<feature type="site" description="Important for catalytic activity" evidence="15">
    <location>
        <position position="27"/>
    </location>
</feature>
<feature type="binding site" evidence="13">
    <location>
        <position position="186"/>
    </location>
    <ligand>
        <name>thiamine diphosphate</name>
        <dbReference type="ChEBI" id="CHEBI:58937"/>
    </ligand>
</feature>
<dbReference type="SUPFAM" id="SSF52922">
    <property type="entry name" value="TK C-terminal domain-like"/>
    <property type="match status" value="1"/>
</dbReference>
<dbReference type="PROSITE" id="PS00802">
    <property type="entry name" value="TRANSKETOLASE_2"/>
    <property type="match status" value="1"/>
</dbReference>
<keyword evidence="7 14" id="KW-0460">Magnesium</keyword>
<evidence type="ECO:0000256" key="6">
    <source>
        <dbReference type="ARBA" id="ARBA00022723"/>
    </source>
</evidence>
<keyword evidence="6 14" id="KW-0479">Metal-binding</keyword>
<dbReference type="GO" id="GO:0046872">
    <property type="term" value="F:metal ion binding"/>
    <property type="evidence" value="ECO:0007669"/>
    <property type="project" value="UniProtKB-KW"/>
</dbReference>
<feature type="binding site" evidence="13">
    <location>
        <position position="429"/>
    </location>
    <ligand>
        <name>thiamine diphosphate</name>
        <dbReference type="ChEBI" id="CHEBI:58937"/>
    </ligand>
</feature>
<comment type="cofactor">
    <cofactor evidence="16">
        <name>Mg(2+)</name>
        <dbReference type="ChEBI" id="CHEBI:18420"/>
    </cofactor>
    <cofactor evidence="16">
        <name>Ca(2+)</name>
        <dbReference type="ChEBI" id="CHEBI:29108"/>
    </cofactor>
    <cofactor evidence="16">
        <name>Mn(2+)</name>
        <dbReference type="ChEBI" id="CHEBI:29035"/>
    </cofactor>
    <cofactor evidence="16">
        <name>Co(2+)</name>
        <dbReference type="ChEBI" id="CHEBI:48828"/>
    </cofactor>
    <text evidence="16">Binds 1 Mg(2+) ion per subunit. Can also utilize other divalent metal cations, such as Ca(2+), Mn(2+) and Co(2+).</text>
</comment>
<dbReference type="Gene3D" id="3.40.50.920">
    <property type="match status" value="1"/>
</dbReference>
<protein>
    <recommendedName>
        <fullName evidence="4 10">Transketolase</fullName>
        <ecNumber evidence="3 10">2.2.1.1</ecNumber>
    </recommendedName>
</protein>
<dbReference type="GO" id="GO:0005829">
    <property type="term" value="C:cytosol"/>
    <property type="evidence" value="ECO:0007669"/>
    <property type="project" value="TreeGrafter"/>
</dbReference>
<feature type="domain" description="Transketolase-like pyrimidine-binding" evidence="17">
    <location>
        <begin position="346"/>
        <end position="517"/>
    </location>
</feature>
<feature type="binding site" evidence="13">
    <location>
        <position position="67"/>
    </location>
    <ligand>
        <name>thiamine diphosphate</name>
        <dbReference type="ChEBI" id="CHEBI:58937"/>
    </ligand>
</feature>
<keyword evidence="5 16" id="KW-0808">Transferase</keyword>
<dbReference type="InterPro" id="IPR033247">
    <property type="entry name" value="Transketolase_fam"/>
</dbReference>
<dbReference type="InterPro" id="IPR005474">
    <property type="entry name" value="Transketolase_N"/>
</dbReference>
<evidence type="ECO:0000256" key="3">
    <source>
        <dbReference type="ARBA" id="ARBA00013152"/>
    </source>
</evidence>
<comment type="cofactor">
    <cofactor evidence="14">
        <name>Mg(2+)</name>
        <dbReference type="ChEBI" id="CHEBI:18420"/>
    </cofactor>
    <text evidence="14">Binds 1 Mg(2+) ion per subunit. Can also utilize other divalent metal cations, such as Ca(2+), Mn(2+) and Co(2+).</text>
</comment>